<organism evidence="3 4">
    <name type="scientific">Streptomyces echinatus</name>
    <dbReference type="NCBI Taxonomy" id="67293"/>
    <lineage>
        <taxon>Bacteria</taxon>
        <taxon>Bacillati</taxon>
        <taxon>Actinomycetota</taxon>
        <taxon>Actinomycetes</taxon>
        <taxon>Kitasatosporales</taxon>
        <taxon>Streptomycetaceae</taxon>
        <taxon>Streptomyces</taxon>
    </lineage>
</organism>
<keyword evidence="2" id="KW-0812">Transmembrane</keyword>
<feature type="transmembrane region" description="Helical" evidence="2">
    <location>
        <begin position="15"/>
        <end position="39"/>
    </location>
</feature>
<evidence type="ECO:0000313" key="3">
    <source>
        <dbReference type="EMBL" id="MBB5926666.1"/>
    </source>
</evidence>
<feature type="compositionally biased region" description="Basic and acidic residues" evidence="1">
    <location>
        <begin position="56"/>
        <end position="71"/>
    </location>
</feature>
<accession>A0A7W9PRS6</accession>
<sequence>MNLTDIVARFAAQGLVGLMVLVIAVVCLCGLCLGALTLCTRLVGHRWLQDDDTDADAGHPRGIDTFRWSEE</sequence>
<keyword evidence="2" id="KW-1133">Transmembrane helix</keyword>
<dbReference type="EMBL" id="JACHJK010000003">
    <property type="protein sequence ID" value="MBB5926666.1"/>
    <property type="molecule type" value="Genomic_DNA"/>
</dbReference>
<keyword evidence="2" id="KW-0472">Membrane</keyword>
<evidence type="ECO:0000256" key="1">
    <source>
        <dbReference type="SAM" id="MobiDB-lite"/>
    </source>
</evidence>
<reference evidence="3 4" key="1">
    <citation type="submission" date="2020-08" db="EMBL/GenBank/DDBJ databases">
        <title>Genomic Encyclopedia of Type Strains, Phase III (KMG-III): the genomes of soil and plant-associated and newly described type strains.</title>
        <authorList>
            <person name="Whitman W."/>
        </authorList>
    </citation>
    <scope>NUCLEOTIDE SEQUENCE [LARGE SCALE GENOMIC DNA]</scope>
    <source>
        <strain evidence="3 4">CECT 3313</strain>
    </source>
</reference>
<keyword evidence="4" id="KW-1185">Reference proteome</keyword>
<dbReference type="AlphaFoldDB" id="A0A7W9PRS6"/>
<dbReference type="Proteomes" id="UP000585836">
    <property type="component" value="Unassembled WGS sequence"/>
</dbReference>
<proteinExistence type="predicted"/>
<comment type="caution">
    <text evidence="3">The sequence shown here is derived from an EMBL/GenBank/DDBJ whole genome shotgun (WGS) entry which is preliminary data.</text>
</comment>
<dbReference type="RefSeq" id="WP_184963514.1">
    <property type="nucleotide sequence ID" value="NZ_BAAAWF010000052.1"/>
</dbReference>
<gene>
    <name evidence="3" type="ORF">FHS34_002122</name>
</gene>
<evidence type="ECO:0000313" key="4">
    <source>
        <dbReference type="Proteomes" id="UP000585836"/>
    </source>
</evidence>
<protein>
    <submittedName>
        <fullName evidence="3">Uncharacterized protein</fullName>
    </submittedName>
</protein>
<feature type="region of interest" description="Disordered" evidence="1">
    <location>
        <begin position="50"/>
        <end position="71"/>
    </location>
</feature>
<evidence type="ECO:0000256" key="2">
    <source>
        <dbReference type="SAM" id="Phobius"/>
    </source>
</evidence>
<name>A0A7W9PRS6_9ACTN</name>